<keyword evidence="2" id="KW-0611">Plant defense</keyword>
<dbReference type="Pfam" id="PF23598">
    <property type="entry name" value="LRR_14"/>
    <property type="match status" value="1"/>
</dbReference>
<dbReference type="Gene3D" id="1.10.8.430">
    <property type="entry name" value="Helical domain of apoptotic protease-activating factors"/>
    <property type="match status" value="1"/>
</dbReference>
<name>A0AAD8W7D6_LOLMU</name>
<dbReference type="Pfam" id="PF23559">
    <property type="entry name" value="WHD_DRP"/>
    <property type="match status" value="1"/>
</dbReference>
<keyword evidence="1" id="KW-0677">Repeat</keyword>
<dbReference type="InterPro" id="IPR044974">
    <property type="entry name" value="Disease_R_plants"/>
</dbReference>
<sequence length="781" mass="88666">MKWLTGDADPRRTIVTVCGMGGVGKTTLATNVYTKVAATGHFDCAAWVPVSRNFTTHDLLRTILRELHRGGTSVKQDVDEMDYRSLVDALRGHLAHKRFFLLLDDVWDAAAWFHLRTALPDSANGSRIVITTRSREVAALRSTNRTIMMEPLPQQEAWSLFCSTAFREDVDRGCPHRLRHWASKILDRCYGLPLAIVSLGNLMALKDKTEFAWKNVYDSLAWDGEDHGIGQVSRILNFSVDDLPHHLKRCFLYCSIHPEDMLLKRKILIREWIAQGLIEERGQRTMEEVADGYVDDLVQRNLLLVALKNEYGRAKRCLIHDLIREVIVHRSRDDRFFQISGSTTSVDSKTNQTRYLTLDRCNGDYHQSTPNMPSLRSLYVLKSELHASLLSGLRLLTVLNLWFIKISKLPGAVTNLRNLRYLGIRSTYIEELPKELGKLHNLQTLDAKWSMIKTLPSTITKLKNLRHLILFTRGGPDFSFPAPGTAIALPDGLQNLRCLQTLKYVRADQKMVRSLGSLKQMRSLELFGVDERILADLPSALSKMSCLVRLGIDSSDSNVTLDLESFSPPPVKLKTFAIIGKLTRGMLPSWFSSLTNLVQLYLRSSELREDSIGILMCLPRLLHLSLVDVHTVRSLTFAAGCFPVLRELSLQGLPNLTRIEFQKESLACLHLLMLGRCPQLADVPKSIKNLMHLENLELFEMPSEFAEKMADDGGDHPDDERITVVKNIFSRSGRLFEKKFHTNLSNVQEPSKADVFVDGNLVDRCMSVRLKVSRWQSTYKY</sequence>
<dbReference type="PANTHER" id="PTHR23155">
    <property type="entry name" value="DISEASE RESISTANCE PROTEIN RP"/>
    <property type="match status" value="1"/>
</dbReference>
<dbReference type="FunFam" id="1.10.10.10:FF:000322">
    <property type="entry name" value="Probable disease resistance protein At1g63360"/>
    <property type="match status" value="1"/>
</dbReference>
<evidence type="ECO:0000259" key="3">
    <source>
        <dbReference type="Pfam" id="PF00931"/>
    </source>
</evidence>
<dbReference type="InterPro" id="IPR058922">
    <property type="entry name" value="WHD_DRP"/>
</dbReference>
<dbReference type="PANTHER" id="PTHR23155:SF943">
    <property type="entry name" value="OS08G0193700 PROTEIN"/>
    <property type="match status" value="1"/>
</dbReference>
<evidence type="ECO:0000256" key="2">
    <source>
        <dbReference type="ARBA" id="ARBA00022821"/>
    </source>
</evidence>
<dbReference type="InterPro" id="IPR042197">
    <property type="entry name" value="Apaf_helical"/>
</dbReference>
<dbReference type="InterPro" id="IPR027417">
    <property type="entry name" value="P-loop_NTPase"/>
</dbReference>
<keyword evidence="7" id="KW-1185">Reference proteome</keyword>
<dbReference type="GO" id="GO:0009626">
    <property type="term" value="P:plant-type hypersensitive response"/>
    <property type="evidence" value="ECO:0007669"/>
    <property type="project" value="UniProtKB-ARBA"/>
</dbReference>
<dbReference type="GO" id="GO:0042742">
    <property type="term" value="P:defense response to bacterium"/>
    <property type="evidence" value="ECO:0007669"/>
    <property type="project" value="UniProtKB-ARBA"/>
</dbReference>
<organism evidence="6 7">
    <name type="scientific">Lolium multiflorum</name>
    <name type="common">Italian ryegrass</name>
    <name type="synonym">Lolium perenne subsp. multiflorum</name>
    <dbReference type="NCBI Taxonomy" id="4521"/>
    <lineage>
        <taxon>Eukaryota</taxon>
        <taxon>Viridiplantae</taxon>
        <taxon>Streptophyta</taxon>
        <taxon>Embryophyta</taxon>
        <taxon>Tracheophyta</taxon>
        <taxon>Spermatophyta</taxon>
        <taxon>Magnoliopsida</taxon>
        <taxon>Liliopsida</taxon>
        <taxon>Poales</taxon>
        <taxon>Poaceae</taxon>
        <taxon>BOP clade</taxon>
        <taxon>Pooideae</taxon>
        <taxon>Poodae</taxon>
        <taxon>Poeae</taxon>
        <taxon>Poeae Chloroplast Group 2 (Poeae type)</taxon>
        <taxon>Loliodinae</taxon>
        <taxon>Loliinae</taxon>
        <taxon>Lolium</taxon>
    </lineage>
</organism>
<dbReference type="GO" id="GO:0043531">
    <property type="term" value="F:ADP binding"/>
    <property type="evidence" value="ECO:0007669"/>
    <property type="project" value="InterPro"/>
</dbReference>
<dbReference type="SUPFAM" id="SSF52058">
    <property type="entry name" value="L domain-like"/>
    <property type="match status" value="1"/>
</dbReference>
<gene>
    <name evidence="6" type="ORF">QYE76_062570</name>
</gene>
<dbReference type="Proteomes" id="UP001231189">
    <property type="component" value="Unassembled WGS sequence"/>
</dbReference>
<dbReference type="Gene3D" id="3.80.10.10">
    <property type="entry name" value="Ribonuclease Inhibitor"/>
    <property type="match status" value="1"/>
</dbReference>
<dbReference type="InterPro" id="IPR002182">
    <property type="entry name" value="NB-ARC"/>
</dbReference>
<dbReference type="Pfam" id="PF00931">
    <property type="entry name" value="NB-ARC"/>
    <property type="match status" value="1"/>
</dbReference>
<dbReference type="Gene3D" id="1.10.10.10">
    <property type="entry name" value="Winged helix-like DNA-binding domain superfamily/Winged helix DNA-binding domain"/>
    <property type="match status" value="1"/>
</dbReference>
<evidence type="ECO:0008006" key="8">
    <source>
        <dbReference type="Google" id="ProtNLM"/>
    </source>
</evidence>
<accession>A0AAD8W7D6</accession>
<dbReference type="SUPFAM" id="SSF52540">
    <property type="entry name" value="P-loop containing nucleoside triphosphate hydrolases"/>
    <property type="match status" value="1"/>
</dbReference>
<dbReference type="FunFam" id="3.40.50.300:FF:001091">
    <property type="entry name" value="Probable disease resistance protein At1g61300"/>
    <property type="match status" value="1"/>
</dbReference>
<dbReference type="AlphaFoldDB" id="A0AAD8W7D6"/>
<evidence type="ECO:0000313" key="6">
    <source>
        <dbReference type="EMBL" id="KAK1644765.1"/>
    </source>
</evidence>
<dbReference type="PRINTS" id="PR00364">
    <property type="entry name" value="DISEASERSIST"/>
</dbReference>
<feature type="domain" description="Disease resistance protein winged helix" evidence="4">
    <location>
        <begin position="256"/>
        <end position="327"/>
    </location>
</feature>
<reference evidence="6" key="1">
    <citation type="submission" date="2023-07" db="EMBL/GenBank/DDBJ databases">
        <title>A chromosome-level genome assembly of Lolium multiflorum.</title>
        <authorList>
            <person name="Chen Y."/>
            <person name="Copetti D."/>
            <person name="Kolliker R."/>
            <person name="Studer B."/>
        </authorList>
    </citation>
    <scope>NUCLEOTIDE SEQUENCE</scope>
    <source>
        <strain evidence="6">02402/16</strain>
        <tissue evidence="6">Leaf</tissue>
    </source>
</reference>
<feature type="domain" description="NB-ARC" evidence="3">
    <location>
        <begin position="3"/>
        <end position="170"/>
    </location>
</feature>
<comment type="caution">
    <text evidence="6">The sequence shown here is derived from an EMBL/GenBank/DDBJ whole genome shotgun (WGS) entry which is preliminary data.</text>
</comment>
<protein>
    <recommendedName>
        <fullName evidence="8">NB-ARC domain-containing protein</fullName>
    </recommendedName>
</protein>
<dbReference type="InterPro" id="IPR032675">
    <property type="entry name" value="LRR_dom_sf"/>
</dbReference>
<proteinExistence type="predicted"/>
<dbReference type="Gene3D" id="3.40.50.300">
    <property type="entry name" value="P-loop containing nucleotide triphosphate hydrolases"/>
    <property type="match status" value="1"/>
</dbReference>
<dbReference type="GO" id="GO:0002758">
    <property type="term" value="P:innate immune response-activating signaling pathway"/>
    <property type="evidence" value="ECO:0007669"/>
    <property type="project" value="UniProtKB-ARBA"/>
</dbReference>
<dbReference type="EMBL" id="JAUUTY010000004">
    <property type="protein sequence ID" value="KAK1644765.1"/>
    <property type="molecule type" value="Genomic_DNA"/>
</dbReference>
<evidence type="ECO:0000259" key="5">
    <source>
        <dbReference type="Pfam" id="PF23598"/>
    </source>
</evidence>
<evidence type="ECO:0000259" key="4">
    <source>
        <dbReference type="Pfam" id="PF23559"/>
    </source>
</evidence>
<evidence type="ECO:0000313" key="7">
    <source>
        <dbReference type="Proteomes" id="UP001231189"/>
    </source>
</evidence>
<dbReference type="InterPro" id="IPR036388">
    <property type="entry name" value="WH-like_DNA-bd_sf"/>
</dbReference>
<dbReference type="InterPro" id="IPR055414">
    <property type="entry name" value="LRR_R13L4/SHOC2-like"/>
</dbReference>
<feature type="domain" description="Disease resistance R13L4/SHOC-2-like LRR" evidence="5">
    <location>
        <begin position="375"/>
        <end position="696"/>
    </location>
</feature>
<evidence type="ECO:0000256" key="1">
    <source>
        <dbReference type="ARBA" id="ARBA00022737"/>
    </source>
</evidence>